<keyword evidence="1" id="KW-0732">Signal</keyword>
<proteinExistence type="predicted"/>
<dbReference type="AlphaFoldDB" id="A0A4U3L2Z3"/>
<evidence type="ECO:0000256" key="1">
    <source>
        <dbReference type="SAM" id="SignalP"/>
    </source>
</evidence>
<dbReference type="RefSeq" id="WP_137261247.1">
    <property type="nucleotide sequence ID" value="NZ_SZQL01000005.1"/>
</dbReference>
<name>A0A4U3L2Z3_9BACT</name>
<feature type="domain" description="Outer membrane protein beta-barrel" evidence="2">
    <location>
        <begin position="29"/>
        <end position="231"/>
    </location>
</feature>
<accession>A0A4U3L2Z3</accession>
<gene>
    <name evidence="3" type="ORF">FC093_08005</name>
</gene>
<dbReference type="Proteomes" id="UP000305848">
    <property type="component" value="Unassembled WGS sequence"/>
</dbReference>
<reference evidence="3 4" key="1">
    <citation type="submission" date="2019-05" db="EMBL/GenBank/DDBJ databases">
        <title>Panacibacter sp. strain 17mud1-8 Genome sequencing and assembly.</title>
        <authorList>
            <person name="Chhetri G."/>
        </authorList>
    </citation>
    <scope>NUCLEOTIDE SEQUENCE [LARGE SCALE GENOMIC DNA]</scope>
    <source>
        <strain evidence="3 4">17mud1-8</strain>
    </source>
</reference>
<feature type="signal peptide" evidence="1">
    <location>
        <begin position="1"/>
        <end position="19"/>
    </location>
</feature>
<dbReference type="InterPro" id="IPR025665">
    <property type="entry name" value="Beta-barrel_OMP_2"/>
</dbReference>
<organism evidence="3 4">
    <name type="scientific">Ilyomonas limi</name>
    <dbReference type="NCBI Taxonomy" id="2575867"/>
    <lineage>
        <taxon>Bacteria</taxon>
        <taxon>Pseudomonadati</taxon>
        <taxon>Bacteroidota</taxon>
        <taxon>Chitinophagia</taxon>
        <taxon>Chitinophagales</taxon>
        <taxon>Chitinophagaceae</taxon>
        <taxon>Ilyomonas</taxon>
    </lineage>
</organism>
<evidence type="ECO:0000313" key="4">
    <source>
        <dbReference type="Proteomes" id="UP000305848"/>
    </source>
</evidence>
<dbReference type="Pfam" id="PF13568">
    <property type="entry name" value="OMP_b-brl_2"/>
    <property type="match status" value="1"/>
</dbReference>
<dbReference type="EMBL" id="SZQL01000005">
    <property type="protein sequence ID" value="TKK69252.1"/>
    <property type="molecule type" value="Genomic_DNA"/>
</dbReference>
<protein>
    <submittedName>
        <fullName evidence="3">PorT family protein</fullName>
    </submittedName>
</protein>
<sequence>MRKRCILLMSMLFTFPLFKSDAQDLQNYIGIKGGISIPNLTAGSNNPINTSFRSRLGPDAAIFWEQAIAPNFAIVPGIAYSSQGGKRNGYQAFPFPEEYAGFFPPGEVPEYLYANFDNEIKLDYLMLNVLARFNWHLGESSPVMLYAEVGPFAGYLITAKDVASGSGIVYKDAQMQEPLITSAISFNNTMDIKDQAHKGNVGVAGDVGVAYYFPSGKIFIEAGGNYGMLNIQKDPANGKNGIGALIGRVGYAFSLGRGY</sequence>
<keyword evidence="4" id="KW-1185">Reference proteome</keyword>
<dbReference type="OrthoDB" id="947434at2"/>
<feature type="chain" id="PRO_5020998640" evidence="1">
    <location>
        <begin position="20"/>
        <end position="259"/>
    </location>
</feature>
<evidence type="ECO:0000313" key="3">
    <source>
        <dbReference type="EMBL" id="TKK69252.1"/>
    </source>
</evidence>
<comment type="caution">
    <text evidence="3">The sequence shown here is derived from an EMBL/GenBank/DDBJ whole genome shotgun (WGS) entry which is preliminary data.</text>
</comment>
<evidence type="ECO:0000259" key="2">
    <source>
        <dbReference type="Pfam" id="PF13568"/>
    </source>
</evidence>